<keyword evidence="4" id="KW-1185">Reference proteome</keyword>
<dbReference type="PANTHER" id="PTHR10773">
    <property type="entry name" value="DNA-DIRECTED RNA POLYMERASES I, II, AND III SUBUNIT RPABC2"/>
    <property type="match status" value="1"/>
</dbReference>
<evidence type="ECO:0000313" key="2">
    <source>
        <dbReference type="EMBL" id="CAG9781840.1"/>
    </source>
</evidence>
<dbReference type="Pfam" id="PF25273">
    <property type="entry name" value="DUF7869"/>
    <property type="match status" value="1"/>
</dbReference>
<dbReference type="PANTHER" id="PTHR10773:SF19">
    <property type="match status" value="1"/>
</dbReference>
<dbReference type="EMBL" id="OU893352">
    <property type="protein sequence ID" value="CAG9790389.1"/>
    <property type="molecule type" value="Genomic_DNA"/>
</dbReference>
<evidence type="ECO:0000313" key="3">
    <source>
        <dbReference type="EMBL" id="CAG9790389.1"/>
    </source>
</evidence>
<sequence>MTSRGKKLVSLVVSNNDFTTENIQSNINVRDVEIQETLSIFNNDENIMMSGIELHQTLTDGEQSDDSTEKELESFFGDVSDTDDPTYHPQDYSPHMGHVDSADLVTLHDLLGRRDNETREQFEVEELQNIIEAVQEGEKQNSEATAVVEDFLTDLLKKTWLLIKPTKRWRKSDPSCWARNVAKKRRADGLSYRTKSKVRPAKVPKDIDCCKCQFKCTDIFTAKNREEICRYFWNLDFQAKKNFILVNIQIQLPKRILAAHNRHRTEKTYTKKCFFTKENEKKQVCQKFFCNTLSISPSVITDAIKKRNDKNCFDACDARGGHTPANKTKPDIIHGVRNHIESFPCMEAHYSRKDTQRRYLDKNLNIRKMHLLYKDECLKNEVEPASEITYRRIFSNEYNLSFFIPRKDQCLICTNYAQADTEKKKELEEVYLAHQERKKTCNKEKEKDKIKANSEENFSTVTFDLQAVLQIPTCDVGLLYYSRKLCVYNLTVYEAGLPNNAYCFPWSEVNGKKGSCEIGTILLHYLTNCVPENVTEISLFSDTCGGQNRNQFVAALLLWAVQKIDHFKVIEQKFLESGHSQMEADSMHSSIESAKKNTSVFSMMEWISIFKRARRRQTVKVDGKKIIREPYHVKEFKYKEFLDLKHLADAIMKNKTKDEKGNRVQWLKIKRIRYVKGEERKLFFNYDMSEHFNVMNIGETPSTFTTQHEYSTRKKMRHTENNSPADHELPNQLNRLYQEPLKITEAKKRDLINLCKKGIIPEELHGWIENLKTEKLNDRLPEPTVSDSENEDDC</sequence>
<evidence type="ECO:0000313" key="4">
    <source>
        <dbReference type="Proteomes" id="UP001153714"/>
    </source>
</evidence>
<organism evidence="3 4">
    <name type="scientific">Diatraea saccharalis</name>
    <name type="common">sugarcane borer</name>
    <dbReference type="NCBI Taxonomy" id="40085"/>
    <lineage>
        <taxon>Eukaryota</taxon>
        <taxon>Metazoa</taxon>
        <taxon>Ecdysozoa</taxon>
        <taxon>Arthropoda</taxon>
        <taxon>Hexapoda</taxon>
        <taxon>Insecta</taxon>
        <taxon>Pterygota</taxon>
        <taxon>Neoptera</taxon>
        <taxon>Endopterygota</taxon>
        <taxon>Lepidoptera</taxon>
        <taxon>Glossata</taxon>
        <taxon>Ditrysia</taxon>
        <taxon>Pyraloidea</taxon>
        <taxon>Crambidae</taxon>
        <taxon>Crambinae</taxon>
        <taxon>Diatraea</taxon>
    </lineage>
</organism>
<dbReference type="Proteomes" id="UP001153714">
    <property type="component" value="Chromosome 1"/>
</dbReference>
<dbReference type="Proteomes" id="UP001153714">
    <property type="component" value="Chromosome 21"/>
</dbReference>
<proteinExistence type="predicted"/>
<feature type="domain" description="DUF7869" evidence="1">
    <location>
        <begin position="520"/>
        <end position="646"/>
    </location>
</feature>
<accession>A0A9N9R697</accession>
<protein>
    <recommendedName>
        <fullName evidence="1">DUF7869 domain-containing protein</fullName>
    </recommendedName>
</protein>
<dbReference type="EMBL" id="OU893332">
    <property type="protein sequence ID" value="CAG9781840.1"/>
    <property type="molecule type" value="Genomic_DNA"/>
</dbReference>
<reference evidence="3" key="1">
    <citation type="submission" date="2021-12" db="EMBL/GenBank/DDBJ databases">
        <authorList>
            <person name="King R."/>
        </authorList>
    </citation>
    <scope>NUCLEOTIDE SEQUENCE</scope>
</reference>
<evidence type="ECO:0000259" key="1">
    <source>
        <dbReference type="Pfam" id="PF25273"/>
    </source>
</evidence>
<name>A0A9N9R697_9NEOP</name>
<gene>
    <name evidence="2" type="ORF">DIATSA_LOCUS158</name>
    <name evidence="3" type="ORF">DIATSA_LOCUS8057</name>
</gene>
<reference evidence="3" key="2">
    <citation type="submission" date="2022-10" db="EMBL/GenBank/DDBJ databases">
        <authorList>
            <consortium name="ENA_rothamsted_submissions"/>
            <consortium name="culmorum"/>
            <person name="King R."/>
        </authorList>
    </citation>
    <scope>NUCLEOTIDE SEQUENCE</scope>
</reference>
<dbReference type="AlphaFoldDB" id="A0A9N9R697"/>
<dbReference type="InterPro" id="IPR057191">
    <property type="entry name" value="DUF7869"/>
</dbReference>
<dbReference type="OrthoDB" id="434783at2759"/>